<protein>
    <submittedName>
        <fullName evidence="5">Transcriptional regulator, AraC family</fullName>
    </submittedName>
</protein>
<dbReference type="InterPro" id="IPR018060">
    <property type="entry name" value="HTH_AraC"/>
</dbReference>
<dbReference type="GO" id="GO:0003700">
    <property type="term" value="F:DNA-binding transcription factor activity"/>
    <property type="evidence" value="ECO:0007669"/>
    <property type="project" value="InterPro"/>
</dbReference>
<dbReference type="InterPro" id="IPR009057">
    <property type="entry name" value="Homeodomain-like_sf"/>
</dbReference>
<dbReference type="EMBL" id="CADCVI010000042">
    <property type="protein sequence ID" value="CAA9459443.1"/>
    <property type="molecule type" value="Genomic_DNA"/>
</dbReference>
<keyword evidence="2" id="KW-0238">DNA-binding</keyword>
<accession>A0A6J4R3Z9</accession>
<dbReference type="GO" id="GO:0043565">
    <property type="term" value="F:sequence-specific DNA binding"/>
    <property type="evidence" value="ECO:0007669"/>
    <property type="project" value="InterPro"/>
</dbReference>
<dbReference type="AlphaFoldDB" id="A0A6J4R3Z9"/>
<gene>
    <name evidence="5" type="ORF">AVDCRST_MAG25-646</name>
</gene>
<dbReference type="Pfam" id="PF12833">
    <property type="entry name" value="HTH_18"/>
    <property type="match status" value="1"/>
</dbReference>
<sequence>MDIDPDDVEIVPLLGVQATRIEQIGLSLKAEVEAGNLLGGKLYAESLATALAITLIRDHSSLGRKAARRATVEHAGGLPPRALKDVIDYIGDNLGNDLTLVEIARTAHMSPYHFSRLFKRSTGLTPHRYVIERRVQRASELLSGSTLPISEIALLCGFANQSHLNRHFKRLLGLSPRALR</sequence>
<organism evidence="5">
    <name type="scientific">uncultured Rubrobacteraceae bacterium</name>
    <dbReference type="NCBI Taxonomy" id="349277"/>
    <lineage>
        <taxon>Bacteria</taxon>
        <taxon>Bacillati</taxon>
        <taxon>Actinomycetota</taxon>
        <taxon>Rubrobacteria</taxon>
        <taxon>Rubrobacterales</taxon>
        <taxon>Rubrobacteraceae</taxon>
        <taxon>environmental samples</taxon>
    </lineage>
</organism>
<reference evidence="5" key="1">
    <citation type="submission" date="2020-02" db="EMBL/GenBank/DDBJ databases">
        <authorList>
            <person name="Meier V. D."/>
        </authorList>
    </citation>
    <scope>NUCLEOTIDE SEQUENCE</scope>
    <source>
        <strain evidence="5">AVDCRST_MAG25</strain>
    </source>
</reference>
<evidence type="ECO:0000256" key="1">
    <source>
        <dbReference type="ARBA" id="ARBA00023015"/>
    </source>
</evidence>
<evidence type="ECO:0000256" key="3">
    <source>
        <dbReference type="ARBA" id="ARBA00023163"/>
    </source>
</evidence>
<dbReference type="SUPFAM" id="SSF46689">
    <property type="entry name" value="Homeodomain-like"/>
    <property type="match status" value="2"/>
</dbReference>
<evidence type="ECO:0000256" key="2">
    <source>
        <dbReference type="ARBA" id="ARBA00023125"/>
    </source>
</evidence>
<dbReference type="PROSITE" id="PS01124">
    <property type="entry name" value="HTH_ARAC_FAMILY_2"/>
    <property type="match status" value="1"/>
</dbReference>
<dbReference type="SMART" id="SM00342">
    <property type="entry name" value="HTH_ARAC"/>
    <property type="match status" value="1"/>
</dbReference>
<dbReference type="Gene3D" id="1.10.10.60">
    <property type="entry name" value="Homeodomain-like"/>
    <property type="match status" value="2"/>
</dbReference>
<feature type="domain" description="HTH araC/xylS-type" evidence="4">
    <location>
        <begin position="84"/>
        <end position="180"/>
    </location>
</feature>
<proteinExistence type="predicted"/>
<dbReference type="PANTHER" id="PTHR46796:SF6">
    <property type="entry name" value="ARAC SUBFAMILY"/>
    <property type="match status" value="1"/>
</dbReference>
<keyword evidence="3" id="KW-0804">Transcription</keyword>
<evidence type="ECO:0000259" key="4">
    <source>
        <dbReference type="PROSITE" id="PS01124"/>
    </source>
</evidence>
<name>A0A6J4R3Z9_9ACTN</name>
<evidence type="ECO:0000313" key="5">
    <source>
        <dbReference type="EMBL" id="CAA9459443.1"/>
    </source>
</evidence>
<dbReference type="PROSITE" id="PS00041">
    <property type="entry name" value="HTH_ARAC_FAMILY_1"/>
    <property type="match status" value="1"/>
</dbReference>
<dbReference type="PANTHER" id="PTHR46796">
    <property type="entry name" value="HTH-TYPE TRANSCRIPTIONAL ACTIVATOR RHAS-RELATED"/>
    <property type="match status" value="1"/>
</dbReference>
<dbReference type="InterPro" id="IPR050204">
    <property type="entry name" value="AraC_XylS_family_regulators"/>
</dbReference>
<dbReference type="InterPro" id="IPR018062">
    <property type="entry name" value="HTH_AraC-typ_CS"/>
</dbReference>
<keyword evidence="1" id="KW-0805">Transcription regulation</keyword>